<keyword evidence="12" id="KW-1185">Reference proteome</keyword>
<protein>
    <recommendedName>
        <fullName evidence="10">Letm1 RBD domain-containing protein</fullName>
    </recommendedName>
</protein>
<reference evidence="11" key="1">
    <citation type="submission" date="2021-03" db="EMBL/GenBank/DDBJ databases">
        <authorList>
            <person name="Tagirdzhanova G."/>
        </authorList>
    </citation>
    <scope>NUCLEOTIDE SEQUENCE</scope>
</reference>
<evidence type="ECO:0000313" key="11">
    <source>
        <dbReference type="EMBL" id="CAF9927786.1"/>
    </source>
</evidence>
<evidence type="ECO:0000256" key="4">
    <source>
        <dbReference type="ARBA" id="ARBA00022989"/>
    </source>
</evidence>
<feature type="transmembrane region" description="Helical" evidence="9">
    <location>
        <begin position="164"/>
        <end position="189"/>
    </location>
</feature>
<dbReference type="InterPro" id="IPR033122">
    <property type="entry name" value="LETM1-like_RBD"/>
</dbReference>
<keyword evidence="4 9" id="KW-1133">Transmembrane helix</keyword>
<dbReference type="GO" id="GO:0005743">
    <property type="term" value="C:mitochondrial inner membrane"/>
    <property type="evidence" value="ECO:0007669"/>
    <property type="project" value="UniProtKB-SubCell"/>
</dbReference>
<gene>
    <name evidence="11" type="ORF">ALECFALPRED_003830</name>
</gene>
<evidence type="ECO:0000256" key="7">
    <source>
        <dbReference type="PROSITE-ProRule" id="PRU01094"/>
    </source>
</evidence>
<dbReference type="GO" id="GO:0030003">
    <property type="term" value="P:intracellular monoatomic cation homeostasis"/>
    <property type="evidence" value="ECO:0007669"/>
    <property type="project" value="TreeGrafter"/>
</dbReference>
<keyword evidence="5 7" id="KW-0496">Mitochondrion</keyword>
<evidence type="ECO:0000256" key="5">
    <source>
        <dbReference type="ARBA" id="ARBA00023128"/>
    </source>
</evidence>
<dbReference type="OrthoDB" id="73691at2759"/>
<organism evidence="11 12">
    <name type="scientific">Alectoria fallacina</name>
    <dbReference type="NCBI Taxonomy" id="1903189"/>
    <lineage>
        <taxon>Eukaryota</taxon>
        <taxon>Fungi</taxon>
        <taxon>Dikarya</taxon>
        <taxon>Ascomycota</taxon>
        <taxon>Pezizomycotina</taxon>
        <taxon>Lecanoromycetes</taxon>
        <taxon>OSLEUM clade</taxon>
        <taxon>Lecanoromycetidae</taxon>
        <taxon>Lecanorales</taxon>
        <taxon>Lecanorineae</taxon>
        <taxon>Parmeliaceae</taxon>
        <taxon>Alectoria</taxon>
    </lineage>
</organism>
<dbReference type="Proteomes" id="UP000664203">
    <property type="component" value="Unassembled WGS sequence"/>
</dbReference>
<keyword evidence="2 9" id="KW-0812">Transmembrane</keyword>
<sequence>MLLRHPRSCCCQPQSSFILFFPRGLISSTSSIPVHISISIPIPIRTYSSPRPSKSQSKAALQRSQPSFVALNPTITTHPPPLNLPEKLPTLPKYRYYFRVGKAYAVFYKTGLKAIWTNYKLARDLPHRIFFSDQIRIHRAVRHGLLSRADLQLIRRTRRDINKVPLFALIWLVCGEFTPLVIIFFTGAVPRTIWIPKQVQKAREEAETRRANSEKASIVLPAGPLRRSDMESMPEEPQRNALKSYAQSLGLYPAFWDRWIPSMIPMSLIKRRVYKRLGELEVDDFAIQRDGGVGKMEDEEVRMACEERGIDILAKEEKHLRRDLEQWMERRAEKTDERIRRSTGTGK</sequence>
<dbReference type="InterPro" id="IPR044202">
    <property type="entry name" value="LETM1/MDM38-like"/>
</dbReference>
<dbReference type="PROSITE" id="PS51758">
    <property type="entry name" value="LETM1_RBD"/>
    <property type="match status" value="1"/>
</dbReference>
<evidence type="ECO:0000256" key="8">
    <source>
        <dbReference type="SAM" id="Coils"/>
    </source>
</evidence>
<evidence type="ECO:0000256" key="3">
    <source>
        <dbReference type="ARBA" id="ARBA00022792"/>
    </source>
</evidence>
<name>A0A8H3FUU1_9LECA</name>
<evidence type="ECO:0000256" key="6">
    <source>
        <dbReference type="ARBA" id="ARBA00023136"/>
    </source>
</evidence>
<feature type="coiled-coil region" evidence="8">
    <location>
        <begin position="310"/>
        <end position="337"/>
    </location>
</feature>
<keyword evidence="3" id="KW-0999">Mitochondrion inner membrane</keyword>
<comment type="caution">
    <text evidence="11">The sequence shown here is derived from an EMBL/GenBank/DDBJ whole genome shotgun (WGS) entry which is preliminary data.</text>
</comment>
<evidence type="ECO:0000313" key="12">
    <source>
        <dbReference type="Proteomes" id="UP000664203"/>
    </source>
</evidence>
<dbReference type="GO" id="GO:0043022">
    <property type="term" value="F:ribosome binding"/>
    <property type="evidence" value="ECO:0007669"/>
    <property type="project" value="InterPro"/>
</dbReference>
<dbReference type="PANTHER" id="PTHR14009:SF6">
    <property type="entry name" value="LETM1 RBD DOMAIN-CONTAINING PROTEIN"/>
    <property type="match status" value="1"/>
</dbReference>
<evidence type="ECO:0000259" key="10">
    <source>
        <dbReference type="PROSITE" id="PS51758"/>
    </source>
</evidence>
<dbReference type="AlphaFoldDB" id="A0A8H3FUU1"/>
<dbReference type="Pfam" id="PF07766">
    <property type="entry name" value="LETM1_RBD"/>
    <property type="match status" value="1"/>
</dbReference>
<keyword evidence="8" id="KW-0175">Coiled coil</keyword>
<feature type="domain" description="Letm1 RBD" evidence="10">
    <location>
        <begin position="160"/>
        <end position="347"/>
    </location>
</feature>
<accession>A0A8H3FUU1</accession>
<dbReference type="EMBL" id="CAJPDR010000237">
    <property type="protein sequence ID" value="CAF9927786.1"/>
    <property type="molecule type" value="Genomic_DNA"/>
</dbReference>
<evidence type="ECO:0000256" key="1">
    <source>
        <dbReference type="ARBA" id="ARBA00004434"/>
    </source>
</evidence>
<proteinExistence type="predicted"/>
<comment type="subcellular location">
    <subcellularLocation>
        <location evidence="1">Mitochondrion inner membrane</location>
        <topology evidence="1">Single-pass membrane protein</topology>
    </subcellularLocation>
</comment>
<evidence type="ECO:0000256" key="2">
    <source>
        <dbReference type="ARBA" id="ARBA00022692"/>
    </source>
</evidence>
<keyword evidence="6 9" id="KW-0472">Membrane</keyword>
<evidence type="ECO:0000256" key="9">
    <source>
        <dbReference type="SAM" id="Phobius"/>
    </source>
</evidence>
<dbReference type="PANTHER" id="PTHR14009">
    <property type="entry name" value="LEUCINE ZIPPER-EF-HAND CONTAINING TRANSMEMBRANE PROTEIN"/>
    <property type="match status" value="1"/>
</dbReference>